<feature type="binding site" evidence="8">
    <location>
        <position position="235"/>
    </location>
    <ligand>
        <name>Zn(2+)</name>
        <dbReference type="ChEBI" id="CHEBI:29105"/>
    </ligand>
</feature>
<evidence type="ECO:0000256" key="5">
    <source>
        <dbReference type="ARBA" id="ARBA00022833"/>
    </source>
</evidence>
<evidence type="ECO:0000256" key="4">
    <source>
        <dbReference type="ARBA" id="ARBA00022723"/>
    </source>
</evidence>
<reference evidence="10 11" key="1">
    <citation type="submission" date="2019-10" db="EMBL/GenBank/DDBJ databases">
        <title>Whole genome shotgun sequence of Acrocarpospora corrugata NBRC 13972.</title>
        <authorList>
            <person name="Ichikawa N."/>
            <person name="Kimura A."/>
            <person name="Kitahashi Y."/>
            <person name="Komaki H."/>
            <person name="Oguchi A."/>
        </authorList>
    </citation>
    <scope>NUCLEOTIDE SEQUENCE [LARGE SCALE GENOMIC DNA]</scope>
    <source>
        <strain evidence="10 11">NBRC 13972</strain>
    </source>
</reference>
<name>A0A5M3VYN0_9ACTN</name>
<dbReference type="RefSeq" id="WP_155337498.1">
    <property type="nucleotide sequence ID" value="NZ_BAAABN010000079.1"/>
</dbReference>
<dbReference type="PIRSF" id="PIRSF001480">
    <property type="entry name" value="Mannose-6-phosphate_isomerase"/>
    <property type="match status" value="1"/>
</dbReference>
<feature type="binding site" evidence="8">
    <location>
        <position position="97"/>
    </location>
    <ligand>
        <name>Zn(2+)</name>
        <dbReference type="ChEBI" id="CHEBI:29105"/>
    </ligand>
</feature>
<dbReference type="EC" id="5.3.1.8" evidence="3"/>
<comment type="caution">
    <text evidence="10">The sequence shown here is derived from an EMBL/GenBank/DDBJ whole genome shotgun (WGS) entry which is preliminary data.</text>
</comment>
<dbReference type="NCBIfam" id="TIGR00218">
    <property type="entry name" value="manA"/>
    <property type="match status" value="1"/>
</dbReference>
<dbReference type="GO" id="GO:0005975">
    <property type="term" value="P:carbohydrate metabolic process"/>
    <property type="evidence" value="ECO:0007669"/>
    <property type="project" value="InterPro"/>
</dbReference>
<feature type="domain" description="Phosphomannose isomerase type I catalytic" evidence="9">
    <location>
        <begin position="4"/>
        <end position="138"/>
    </location>
</feature>
<dbReference type="Gene3D" id="1.10.441.10">
    <property type="entry name" value="Phosphomannose Isomerase, domain 2"/>
    <property type="match status" value="1"/>
</dbReference>
<evidence type="ECO:0000256" key="7">
    <source>
        <dbReference type="PIRSR" id="PIRSR001480-1"/>
    </source>
</evidence>
<evidence type="ECO:0000256" key="8">
    <source>
        <dbReference type="PIRSR" id="PIRSR001480-2"/>
    </source>
</evidence>
<keyword evidence="6 10" id="KW-0413">Isomerase</keyword>
<feature type="active site" evidence="7">
    <location>
        <position position="254"/>
    </location>
</feature>
<dbReference type="GO" id="GO:0004476">
    <property type="term" value="F:mannose-6-phosphate isomerase activity"/>
    <property type="evidence" value="ECO:0007669"/>
    <property type="project" value="UniProtKB-EC"/>
</dbReference>
<dbReference type="InterPro" id="IPR014710">
    <property type="entry name" value="RmlC-like_jellyroll"/>
</dbReference>
<dbReference type="EMBL" id="BLAD01000049">
    <property type="protein sequence ID" value="GES01199.1"/>
    <property type="molecule type" value="Genomic_DNA"/>
</dbReference>
<evidence type="ECO:0000313" key="11">
    <source>
        <dbReference type="Proteomes" id="UP000334990"/>
    </source>
</evidence>
<keyword evidence="5 8" id="KW-0862">Zinc</keyword>
<comment type="catalytic activity">
    <reaction evidence="1">
        <text>D-mannose 6-phosphate = D-fructose 6-phosphate</text>
        <dbReference type="Rhea" id="RHEA:12356"/>
        <dbReference type="ChEBI" id="CHEBI:58735"/>
        <dbReference type="ChEBI" id="CHEBI:61527"/>
        <dbReference type="EC" id="5.3.1.8"/>
    </reaction>
</comment>
<evidence type="ECO:0000256" key="3">
    <source>
        <dbReference type="ARBA" id="ARBA00011956"/>
    </source>
</evidence>
<accession>A0A5M3VYN0</accession>
<dbReference type="CDD" id="cd07011">
    <property type="entry name" value="cupin_PMI_type_I_N"/>
    <property type="match status" value="1"/>
</dbReference>
<proteinExistence type="inferred from homology"/>
<sequence>MDLLTNPIKDYAWGSRTAIAALTGRSAAGPEAELWLGAHPSGPSLLSRGGPGIALHDVIAADPVAELGTEVIGRFGERLPYLLKLIAVDRALSMQVHPSLEQAAEGFLRGDHNYSDPWPKPEMICALTPFSALAGFRPPGEAAALVGALGLPALTPVADALAVGDVLAALRVLLGWPADQRATLVQDLVRTSGHPLVDLLAEQYPEDPAVLAPLLMRHHELAPGEALYLGAGVLHCYLSGFGVEIMGSSDNVLRAGLTPKPIDIEELLRITDPAAQPTSIEPVADVYLTPSPEFQLRRFVPGDAYPVPGAAPRILICVDGVASVRNAAGEELKLDPAEALFAGAADGALELSGTGTVFCAEPRM</sequence>
<dbReference type="Proteomes" id="UP000334990">
    <property type="component" value="Unassembled WGS sequence"/>
</dbReference>
<evidence type="ECO:0000259" key="9">
    <source>
        <dbReference type="Pfam" id="PF20511"/>
    </source>
</evidence>
<keyword evidence="11" id="KW-1185">Reference proteome</keyword>
<dbReference type="GO" id="GO:0009298">
    <property type="term" value="P:GDP-mannose biosynthetic process"/>
    <property type="evidence" value="ECO:0007669"/>
    <property type="project" value="InterPro"/>
</dbReference>
<dbReference type="InterPro" id="IPR016305">
    <property type="entry name" value="Mannose-6-P_Isomerase"/>
</dbReference>
<feature type="binding site" evidence="8">
    <location>
        <position position="95"/>
    </location>
    <ligand>
        <name>Zn(2+)</name>
        <dbReference type="ChEBI" id="CHEBI:29105"/>
    </ligand>
</feature>
<dbReference type="Pfam" id="PF20511">
    <property type="entry name" value="PMI_typeI_cat"/>
    <property type="match status" value="1"/>
</dbReference>
<dbReference type="PANTHER" id="PTHR10309:SF0">
    <property type="entry name" value="MANNOSE-6-PHOSPHATE ISOMERASE"/>
    <property type="match status" value="1"/>
</dbReference>
<dbReference type="SUPFAM" id="SSF51182">
    <property type="entry name" value="RmlC-like cupins"/>
    <property type="match status" value="1"/>
</dbReference>
<dbReference type="PANTHER" id="PTHR10309">
    <property type="entry name" value="MANNOSE-6-PHOSPHATE ISOMERASE"/>
    <property type="match status" value="1"/>
</dbReference>
<evidence type="ECO:0000256" key="2">
    <source>
        <dbReference type="ARBA" id="ARBA00010772"/>
    </source>
</evidence>
<protein>
    <recommendedName>
        <fullName evidence="3">mannose-6-phosphate isomerase</fullName>
        <ecNumber evidence="3">5.3.1.8</ecNumber>
    </recommendedName>
</protein>
<feature type="binding site" evidence="8">
    <location>
        <position position="122"/>
    </location>
    <ligand>
        <name>Zn(2+)</name>
        <dbReference type="ChEBI" id="CHEBI:29105"/>
    </ligand>
</feature>
<dbReference type="InterPro" id="IPR011051">
    <property type="entry name" value="RmlC_Cupin_sf"/>
</dbReference>
<dbReference type="AlphaFoldDB" id="A0A5M3VYN0"/>
<dbReference type="InterPro" id="IPR001250">
    <property type="entry name" value="Man6P_Isoase-1"/>
</dbReference>
<dbReference type="Gene3D" id="2.60.120.10">
    <property type="entry name" value="Jelly Rolls"/>
    <property type="match status" value="2"/>
</dbReference>
<dbReference type="GO" id="GO:0008270">
    <property type="term" value="F:zinc ion binding"/>
    <property type="evidence" value="ECO:0007669"/>
    <property type="project" value="InterPro"/>
</dbReference>
<evidence type="ECO:0000256" key="1">
    <source>
        <dbReference type="ARBA" id="ARBA00000757"/>
    </source>
</evidence>
<dbReference type="InterPro" id="IPR046457">
    <property type="entry name" value="PMI_typeI_cat"/>
</dbReference>
<organism evidence="10 11">
    <name type="scientific">Acrocarpospora corrugata</name>
    <dbReference type="NCBI Taxonomy" id="35763"/>
    <lineage>
        <taxon>Bacteria</taxon>
        <taxon>Bacillati</taxon>
        <taxon>Actinomycetota</taxon>
        <taxon>Actinomycetes</taxon>
        <taxon>Streptosporangiales</taxon>
        <taxon>Streptosporangiaceae</taxon>
        <taxon>Acrocarpospora</taxon>
    </lineage>
</organism>
<evidence type="ECO:0000256" key="6">
    <source>
        <dbReference type="ARBA" id="ARBA00023235"/>
    </source>
</evidence>
<comment type="similarity">
    <text evidence="2">Belongs to the mannose-6-phosphate isomerase type 1 family.</text>
</comment>
<dbReference type="PRINTS" id="PR00714">
    <property type="entry name" value="MAN6PISMRASE"/>
</dbReference>
<dbReference type="OrthoDB" id="9792649at2"/>
<dbReference type="GO" id="GO:0005829">
    <property type="term" value="C:cytosol"/>
    <property type="evidence" value="ECO:0007669"/>
    <property type="project" value="TreeGrafter"/>
</dbReference>
<keyword evidence="4 8" id="KW-0479">Metal-binding</keyword>
<comment type="cofactor">
    <cofactor evidence="8">
        <name>Zn(2+)</name>
        <dbReference type="ChEBI" id="CHEBI:29105"/>
    </cofactor>
    <text evidence="8">Binds 1 zinc ion per subunit.</text>
</comment>
<gene>
    <name evidence="10" type="ORF">Acor_32630</name>
</gene>
<evidence type="ECO:0000313" key="10">
    <source>
        <dbReference type="EMBL" id="GES01199.1"/>
    </source>
</evidence>